<gene>
    <name evidence="2" type="ORF">J2S18_002117</name>
</gene>
<protein>
    <recommendedName>
        <fullName evidence="1">HTH cro/C1-type domain-containing protein</fullName>
    </recommendedName>
</protein>
<organism evidence="2 3">
    <name type="scientific">Eubacterium multiforme</name>
    <dbReference type="NCBI Taxonomy" id="83339"/>
    <lineage>
        <taxon>Bacteria</taxon>
        <taxon>Bacillati</taxon>
        <taxon>Bacillota</taxon>
        <taxon>Clostridia</taxon>
        <taxon>Eubacteriales</taxon>
        <taxon>Eubacteriaceae</taxon>
        <taxon>Eubacterium</taxon>
    </lineage>
</organism>
<name>A0ABT9UV67_9FIRM</name>
<evidence type="ECO:0000313" key="3">
    <source>
        <dbReference type="Proteomes" id="UP001228504"/>
    </source>
</evidence>
<dbReference type="EMBL" id="JAUSUF010000007">
    <property type="protein sequence ID" value="MDQ0150179.1"/>
    <property type="molecule type" value="Genomic_DNA"/>
</dbReference>
<accession>A0ABT9UV67</accession>
<dbReference type="InterPro" id="IPR001387">
    <property type="entry name" value="Cro/C1-type_HTH"/>
</dbReference>
<evidence type="ECO:0000313" key="2">
    <source>
        <dbReference type="EMBL" id="MDQ0150179.1"/>
    </source>
</evidence>
<dbReference type="PROSITE" id="PS50943">
    <property type="entry name" value="HTH_CROC1"/>
    <property type="match status" value="1"/>
</dbReference>
<evidence type="ECO:0000259" key="1">
    <source>
        <dbReference type="PROSITE" id="PS50943"/>
    </source>
</evidence>
<sequence>MKEMYTYDEIDFGTLLEKLLRYSGQKNYSLASELGYDVSYISKWISNTNVPTSKNIKNICTSIAEFFIDNADDEAIERVCEYLKCKYEDDEKFQKIIKDNLYKSYRTTSKKISRGSILHNGHNKMNAEMIINPKLQHIVLNHKINEFKNNEKLNIILFTDIFSLGREDKLHLSGIKGRNFKSEALNIESIKLNLYLNKEHIKTKFDAMILLYMIVSFSNDKFKLYSFNKPLCSLLIVIKDCLAHSSIVDNNNRCIMSSTSEDKKVVQEMYDTLDELVNTSSKLMVESLDLQNIINKKYYIQSILNENKSWILGKITEHALSTELFNDLLNRYFKDDEELKDQLIQNHISNLNAMVESNVKILVYLSTLDDFILNGEINFFNKKIILTLEEREKCFSNIYNFFMEHKNIEIRLVEGNFVDCLKNFTDISLFLADNINYIRKDCKASDKQFLVINNKDLIEIFNDFYNEVWKDCKDVVISDNESILEKIAYYMNCLKLLKKE</sequence>
<dbReference type="Proteomes" id="UP001228504">
    <property type="component" value="Unassembled WGS sequence"/>
</dbReference>
<keyword evidence="3" id="KW-1185">Reference proteome</keyword>
<dbReference type="RefSeq" id="WP_307486703.1">
    <property type="nucleotide sequence ID" value="NZ_JAUSUF010000007.1"/>
</dbReference>
<reference evidence="2 3" key="1">
    <citation type="submission" date="2023-07" db="EMBL/GenBank/DDBJ databases">
        <title>Genomic Encyclopedia of Type Strains, Phase IV (KMG-IV): sequencing the most valuable type-strain genomes for metagenomic binning, comparative biology and taxonomic classification.</title>
        <authorList>
            <person name="Goeker M."/>
        </authorList>
    </citation>
    <scope>NUCLEOTIDE SEQUENCE [LARGE SCALE GENOMIC DNA]</scope>
    <source>
        <strain evidence="2 3">DSM 20694</strain>
    </source>
</reference>
<comment type="caution">
    <text evidence="2">The sequence shown here is derived from an EMBL/GenBank/DDBJ whole genome shotgun (WGS) entry which is preliminary data.</text>
</comment>
<proteinExistence type="predicted"/>
<feature type="domain" description="HTH cro/C1-type" evidence="1">
    <location>
        <begin position="30"/>
        <end position="66"/>
    </location>
</feature>